<dbReference type="OrthoDB" id="6532169at2"/>
<keyword evidence="1" id="KW-1003">Cell membrane</keyword>
<evidence type="ECO:0000313" key="7">
    <source>
        <dbReference type="Proteomes" id="UP000281691"/>
    </source>
</evidence>
<dbReference type="Proteomes" id="UP000281691">
    <property type="component" value="Unassembled WGS sequence"/>
</dbReference>
<dbReference type="RefSeq" id="WP_124211464.1">
    <property type="nucleotide sequence ID" value="NZ_CP016615.1"/>
</dbReference>
<keyword evidence="2" id="KW-0997">Cell inner membrane</keyword>
<comment type="caution">
    <text evidence="6">The sequence shown here is derived from an EMBL/GenBank/DDBJ whole genome shotgun (WGS) entry which is preliminary data.</text>
</comment>
<reference evidence="6 7" key="1">
    <citation type="submission" date="2018-11" db="EMBL/GenBank/DDBJ databases">
        <title>Genomic Encyclopedia of Type Strains, Phase IV (KMG-IV): sequencing the most valuable type-strain genomes for metagenomic binning, comparative biology and taxonomic classification.</title>
        <authorList>
            <person name="Goeker M."/>
        </authorList>
    </citation>
    <scope>NUCLEOTIDE SEQUENCE [LARGE SCALE GENOMIC DNA]</scope>
    <source>
        <strain evidence="6 7">DSM 27238</strain>
    </source>
</reference>
<keyword evidence="5" id="KW-0472">Membrane</keyword>
<dbReference type="GO" id="GO:0009246">
    <property type="term" value="P:enterobacterial common antigen biosynthetic process"/>
    <property type="evidence" value="ECO:0007669"/>
    <property type="project" value="InterPro"/>
</dbReference>
<name>A0A3N4VKH6_9PAST</name>
<dbReference type="GO" id="GO:0008417">
    <property type="term" value="F:fucosyltransferase activity"/>
    <property type="evidence" value="ECO:0007669"/>
    <property type="project" value="InterPro"/>
</dbReference>
<keyword evidence="3" id="KW-0328">Glycosyltransferase</keyword>
<keyword evidence="7" id="KW-1185">Reference proteome</keyword>
<evidence type="ECO:0000256" key="4">
    <source>
        <dbReference type="ARBA" id="ARBA00022679"/>
    </source>
</evidence>
<evidence type="ECO:0000256" key="5">
    <source>
        <dbReference type="ARBA" id="ARBA00023136"/>
    </source>
</evidence>
<proteinExistence type="predicted"/>
<evidence type="ECO:0000313" key="6">
    <source>
        <dbReference type="EMBL" id="RPE83616.1"/>
    </source>
</evidence>
<accession>A0A3N4VKH6</accession>
<keyword evidence="4 6" id="KW-0808">Transferase</keyword>
<protein>
    <submittedName>
        <fullName evidence="6">dTDP-N-acetylfucosamine:lipid II N-acetylfucosaminyltransferase</fullName>
    </submittedName>
</protein>
<organism evidence="6 7">
    <name type="scientific">Vespertiliibacter pulmonis</name>
    <dbReference type="NCBI Taxonomy" id="1443036"/>
    <lineage>
        <taxon>Bacteria</taxon>
        <taxon>Pseudomonadati</taxon>
        <taxon>Pseudomonadota</taxon>
        <taxon>Gammaproteobacteria</taxon>
        <taxon>Pasteurellales</taxon>
        <taxon>Pasteurellaceae</taxon>
        <taxon>Vespertiliibacter</taxon>
    </lineage>
</organism>
<sequence length="354" mass="41285">MFLHILGSDISHHNYTVLAFFERELLPQLPSPPHFFVVGNETLRNEFPTLELTIFSNQKALAKAVTVKAKQDPMIRFFFHGQYNVWLWFAILFGKLPLEQCYWHIWGADLYETSKNWRFRLFYPVRRLAQKRLMNICGTAGDLYYFSKINPQSNRLLLYFPTKMPDKLPIPKAEIDSHFTLLLGNSGDKANQHLLGLRQLKLFAKRNVEKAVKIIIPMGYPQGNQAYIETVAQVSEKLFTKKVVQLLSEKLPFDVYLEQLAQCDFGVFPFERQQGVGTICLLIALNIPFALSRKNPFCIDLISQNIPFLYVEEIAELSYDQIAEIKRQLQQLDKSLIHFFPKNYVKEWLEILCK</sequence>
<evidence type="ECO:0000256" key="3">
    <source>
        <dbReference type="ARBA" id="ARBA00022676"/>
    </source>
</evidence>
<gene>
    <name evidence="6" type="ORF">EDC46_1314</name>
</gene>
<dbReference type="AlphaFoldDB" id="A0A3N4VKH6"/>
<dbReference type="Pfam" id="PF07429">
    <property type="entry name" value="Glyco_transf_56"/>
    <property type="match status" value="1"/>
</dbReference>
<evidence type="ECO:0000256" key="2">
    <source>
        <dbReference type="ARBA" id="ARBA00022519"/>
    </source>
</evidence>
<dbReference type="InterPro" id="IPR009993">
    <property type="entry name" value="WecF"/>
</dbReference>
<evidence type="ECO:0000256" key="1">
    <source>
        <dbReference type="ARBA" id="ARBA00022475"/>
    </source>
</evidence>
<dbReference type="EMBL" id="RKQP01000003">
    <property type="protein sequence ID" value="RPE83616.1"/>
    <property type="molecule type" value="Genomic_DNA"/>
</dbReference>